<protein>
    <submittedName>
        <fullName evidence="1">Uncharacterized protein</fullName>
    </submittedName>
</protein>
<name>A0A5S9M6B3_BACIA</name>
<accession>A0A5S9M6B3</accession>
<dbReference type="AlphaFoldDB" id="A0A5S9M6B3"/>
<dbReference type="Proteomes" id="UP000464658">
    <property type="component" value="Chromosome"/>
</dbReference>
<proteinExistence type="predicted"/>
<reference evidence="1 2" key="1">
    <citation type="submission" date="2019-12" db="EMBL/GenBank/DDBJ databases">
        <title>Full genome sequence of a Bacillus safensis strain isolated from commercially available natto in Indonesia.</title>
        <authorList>
            <person name="Yoshida M."/>
            <person name="Uomi M."/>
            <person name="Waturangi D."/>
            <person name="Ekaputri J.J."/>
            <person name="Setiamarga D.H.E."/>
        </authorList>
    </citation>
    <scope>NUCLEOTIDE SEQUENCE [LARGE SCALE GENOMIC DNA]</scope>
    <source>
        <strain evidence="1 2">IDN1</strain>
    </source>
</reference>
<dbReference type="Pfam" id="PF08757">
    <property type="entry name" value="CotH"/>
    <property type="match status" value="1"/>
</dbReference>
<dbReference type="InterPro" id="IPR014867">
    <property type="entry name" value="Spore_coat_CotH_CotH2/3/7"/>
</dbReference>
<sequence length="84" mass="9708">MKIESVDEFFLQKRQLSGGGIYYAVDDDANFSLLSSFDKNQKSTFFSDMRKKNGTSQHDQQLSEFIYFLNTAKDDTFAEKNNNT</sequence>
<organism evidence="1 2">
    <name type="scientific">Bacillus safensis</name>
    <dbReference type="NCBI Taxonomy" id="561879"/>
    <lineage>
        <taxon>Bacteria</taxon>
        <taxon>Bacillati</taxon>
        <taxon>Bacillota</taxon>
        <taxon>Bacilli</taxon>
        <taxon>Bacillales</taxon>
        <taxon>Bacillaceae</taxon>
        <taxon>Bacillus</taxon>
    </lineage>
</organism>
<dbReference type="EMBL" id="AP021906">
    <property type="protein sequence ID" value="BBP88358.1"/>
    <property type="molecule type" value="Genomic_DNA"/>
</dbReference>
<evidence type="ECO:0000313" key="1">
    <source>
        <dbReference type="EMBL" id="BBP88358.1"/>
    </source>
</evidence>
<gene>
    <name evidence="1" type="ORF">BsIDN1_19760</name>
</gene>
<evidence type="ECO:0000313" key="2">
    <source>
        <dbReference type="Proteomes" id="UP000464658"/>
    </source>
</evidence>